<dbReference type="OrthoDB" id="5541001at2"/>
<dbReference type="AlphaFoldDB" id="A0A4Y6PSX9"/>
<evidence type="ECO:0000313" key="1">
    <source>
        <dbReference type="EMBL" id="QDG51127.1"/>
    </source>
</evidence>
<evidence type="ECO:0008006" key="3">
    <source>
        <dbReference type="Google" id="ProtNLM"/>
    </source>
</evidence>
<dbReference type="RefSeq" id="WP_141197612.1">
    <property type="nucleotide sequence ID" value="NZ_CP041186.1"/>
</dbReference>
<gene>
    <name evidence="1" type="ORF">FIV42_10385</name>
</gene>
<sequence length="184" mass="20708">MTVEELQQWLEEHIDKIFTFMDYEPTIDSEEEFATTMGYWFGDEGWTEAGYEFAHLGIDGMGSQFAAWIRPGAEGPPPVVYFGSEGGSGVLVRSPRDWAMVLAYAPGVDEYPTFTSPARLDPELNWMLEDDDPDAAAEAERALEHYRAACVERFGDVPSFEELTSGLDELNEEFRGWIDDVVGE</sequence>
<proteinExistence type="predicted"/>
<accession>A0A5B8Y566</accession>
<organism evidence="1 2">
    <name type="scientific">Persicimonas caeni</name>
    <dbReference type="NCBI Taxonomy" id="2292766"/>
    <lineage>
        <taxon>Bacteria</taxon>
        <taxon>Deltaproteobacteria</taxon>
        <taxon>Bradymonadales</taxon>
        <taxon>Bradymonadaceae</taxon>
        <taxon>Persicimonas</taxon>
    </lineage>
</organism>
<protein>
    <recommendedName>
        <fullName evidence="3">SMI1/KNR4 family protein</fullName>
    </recommendedName>
</protein>
<accession>A0A4Y6PSX9</accession>
<dbReference type="Proteomes" id="UP000315995">
    <property type="component" value="Chromosome"/>
</dbReference>
<evidence type="ECO:0000313" key="2">
    <source>
        <dbReference type="Proteomes" id="UP000315995"/>
    </source>
</evidence>
<reference evidence="1 2" key="1">
    <citation type="submission" date="2019-06" db="EMBL/GenBank/DDBJ databases">
        <title>Persicimonas caeni gen. nov., sp. nov., a predatory bacterium isolated from solar saltern.</title>
        <authorList>
            <person name="Wang S."/>
        </authorList>
    </citation>
    <scope>NUCLEOTIDE SEQUENCE [LARGE SCALE GENOMIC DNA]</scope>
    <source>
        <strain evidence="1 2">YN101</strain>
    </source>
</reference>
<name>A0A4Y6PSX9_PERCE</name>
<keyword evidence="2" id="KW-1185">Reference proteome</keyword>
<dbReference type="EMBL" id="CP041186">
    <property type="protein sequence ID" value="QDG51127.1"/>
    <property type="molecule type" value="Genomic_DNA"/>
</dbReference>